<dbReference type="PANTHER" id="PTHR43876">
    <property type="entry name" value="UBIQUINONE BIOSYNTHESIS MONOOXYGENASE COQ6, MITOCHONDRIAL"/>
    <property type="match status" value="1"/>
</dbReference>
<evidence type="ECO:0000313" key="9">
    <source>
        <dbReference type="EMBL" id="TCK47004.1"/>
    </source>
</evidence>
<evidence type="ECO:0000256" key="2">
    <source>
        <dbReference type="ARBA" id="ARBA00004749"/>
    </source>
</evidence>
<dbReference type="InterPro" id="IPR010971">
    <property type="entry name" value="UbiH/COQ6"/>
</dbReference>
<dbReference type="RefSeq" id="WP_131913898.1">
    <property type="nucleotide sequence ID" value="NZ_OU594967.1"/>
</dbReference>
<dbReference type="PRINTS" id="PR00420">
    <property type="entry name" value="RNGMNOXGNASE"/>
</dbReference>
<organism evidence="9 10">
    <name type="scientific">Celerinatantimonas diazotrophica</name>
    <dbReference type="NCBI Taxonomy" id="412034"/>
    <lineage>
        <taxon>Bacteria</taxon>
        <taxon>Pseudomonadati</taxon>
        <taxon>Pseudomonadota</taxon>
        <taxon>Gammaproteobacteria</taxon>
        <taxon>Celerinatantimonadaceae</taxon>
        <taxon>Celerinatantimonas</taxon>
    </lineage>
</organism>
<reference evidence="9 10" key="1">
    <citation type="submission" date="2019-03" db="EMBL/GenBank/DDBJ databases">
        <title>Genomic Encyclopedia of Type Strains, Phase IV (KMG-IV): sequencing the most valuable type-strain genomes for metagenomic binning, comparative biology and taxonomic classification.</title>
        <authorList>
            <person name="Goeker M."/>
        </authorList>
    </citation>
    <scope>NUCLEOTIDE SEQUENCE [LARGE SCALE GENOMIC DNA]</scope>
    <source>
        <strain evidence="9 10">DSM 18577</strain>
    </source>
</reference>
<dbReference type="InterPro" id="IPR011295">
    <property type="entry name" value="UbiH"/>
</dbReference>
<proteinExistence type="inferred from homology"/>
<comment type="similarity">
    <text evidence="3">Belongs to the UbiH/COQ6 family.</text>
</comment>
<dbReference type="GO" id="GO:0071949">
    <property type="term" value="F:FAD binding"/>
    <property type="evidence" value="ECO:0007669"/>
    <property type="project" value="InterPro"/>
</dbReference>
<keyword evidence="7" id="KW-0503">Monooxygenase</keyword>
<dbReference type="InterPro" id="IPR002938">
    <property type="entry name" value="FAD-bd"/>
</dbReference>
<evidence type="ECO:0000256" key="4">
    <source>
        <dbReference type="ARBA" id="ARBA00022630"/>
    </source>
</evidence>
<accession>A0A4R1J9B7</accession>
<evidence type="ECO:0000256" key="7">
    <source>
        <dbReference type="ARBA" id="ARBA00023033"/>
    </source>
</evidence>
<gene>
    <name evidence="9" type="ORF">EV690_3158</name>
</gene>
<dbReference type="Pfam" id="PF01494">
    <property type="entry name" value="FAD_binding_3"/>
    <property type="match status" value="1"/>
</dbReference>
<evidence type="ECO:0000256" key="5">
    <source>
        <dbReference type="ARBA" id="ARBA00022827"/>
    </source>
</evidence>
<dbReference type="GO" id="GO:0006744">
    <property type="term" value="P:ubiquinone biosynthetic process"/>
    <property type="evidence" value="ECO:0007669"/>
    <property type="project" value="UniProtKB-UniPathway"/>
</dbReference>
<dbReference type="NCBIfam" id="TIGR01988">
    <property type="entry name" value="Ubi-OHases"/>
    <property type="match status" value="1"/>
</dbReference>
<comment type="pathway">
    <text evidence="2">Cofactor biosynthesis; ubiquinone biosynthesis.</text>
</comment>
<evidence type="ECO:0000259" key="8">
    <source>
        <dbReference type="Pfam" id="PF01494"/>
    </source>
</evidence>
<protein>
    <submittedName>
        <fullName evidence="9">2-octaprenyl-6-methoxyphenol hydroxylase</fullName>
    </submittedName>
</protein>
<evidence type="ECO:0000256" key="1">
    <source>
        <dbReference type="ARBA" id="ARBA00001974"/>
    </source>
</evidence>
<evidence type="ECO:0000313" key="10">
    <source>
        <dbReference type="Proteomes" id="UP000295565"/>
    </source>
</evidence>
<dbReference type="InterPro" id="IPR051205">
    <property type="entry name" value="UbiH/COQ6_monooxygenase"/>
</dbReference>
<dbReference type="NCBIfam" id="NF004356">
    <property type="entry name" value="PRK05732.1"/>
    <property type="match status" value="1"/>
</dbReference>
<dbReference type="EMBL" id="SMGD01000016">
    <property type="protein sequence ID" value="TCK47004.1"/>
    <property type="molecule type" value="Genomic_DNA"/>
</dbReference>
<comment type="caution">
    <text evidence="9">The sequence shown here is derived from an EMBL/GenBank/DDBJ whole genome shotgun (WGS) entry which is preliminary data.</text>
</comment>
<dbReference type="Proteomes" id="UP000295565">
    <property type="component" value="Unassembled WGS sequence"/>
</dbReference>
<evidence type="ECO:0000256" key="3">
    <source>
        <dbReference type="ARBA" id="ARBA00005349"/>
    </source>
</evidence>
<comment type="cofactor">
    <cofactor evidence="1">
        <name>FAD</name>
        <dbReference type="ChEBI" id="CHEBI:57692"/>
    </cofactor>
</comment>
<dbReference type="Gene3D" id="3.50.50.60">
    <property type="entry name" value="FAD/NAD(P)-binding domain"/>
    <property type="match status" value="2"/>
</dbReference>
<name>A0A4R1J9B7_9GAMM</name>
<dbReference type="AlphaFoldDB" id="A0A4R1J9B7"/>
<keyword evidence="6" id="KW-0560">Oxidoreductase</keyword>
<dbReference type="UniPathway" id="UPA00232"/>
<dbReference type="InterPro" id="IPR036188">
    <property type="entry name" value="FAD/NAD-bd_sf"/>
</dbReference>
<dbReference type="NCBIfam" id="TIGR01984">
    <property type="entry name" value="UbiH"/>
    <property type="match status" value="1"/>
</dbReference>
<dbReference type="OrthoDB" id="9769565at2"/>
<dbReference type="GO" id="GO:0008681">
    <property type="term" value="F:2-octaprenyl-6-methoxyphenol hydroxylase activity"/>
    <property type="evidence" value="ECO:0007669"/>
    <property type="project" value="InterPro"/>
</dbReference>
<sequence>MQSESFDILICGAGMAGASLALLLTNVSSKPVKIALVEANSLDYGHHPGFDARAIALSAGSIDIYKQAGIWSELGCYAQPIKHIHVSDRGHIGQISIHHDEYAIDQLGAVIELAHAGRVLHQHLRQLENVTLFCPAKVQQIDSSKALQRVTLTDGRTLEAKLVVGADGGASDVAAQMKLDSNTLDFGQSAIIANVQCNHPHQSRAFERFTEHGPVALLPMQDNRWSLVWCVSHEQVEPLRQCTDETFLTRLQTMFGYRVGRFEVVGKRDIYPLVLTTRCALFSHRSVIIGNAAHSLHPIAGQGFNLGIRDAATLAQLLKDTDDPGDFALLNRYRMMRREDIATTVGLTSALAIGFSSRDKLSVVARNAALAALAKIPVLKTSLVRQTLGMLKVENNESHFTH</sequence>
<feature type="domain" description="FAD-binding" evidence="8">
    <location>
        <begin position="7"/>
        <end position="339"/>
    </location>
</feature>
<keyword evidence="10" id="KW-1185">Reference proteome</keyword>
<dbReference type="PANTHER" id="PTHR43876:SF8">
    <property type="entry name" value="2-OCTAPRENYL-6-METHOXYPHENOL HYDROXYLASE"/>
    <property type="match status" value="1"/>
</dbReference>
<evidence type="ECO:0000256" key="6">
    <source>
        <dbReference type="ARBA" id="ARBA00023002"/>
    </source>
</evidence>
<keyword evidence="5" id="KW-0274">FAD</keyword>
<dbReference type="PROSITE" id="PS01304">
    <property type="entry name" value="UBIH"/>
    <property type="match status" value="1"/>
</dbReference>
<dbReference type="SUPFAM" id="SSF51905">
    <property type="entry name" value="FAD/NAD(P)-binding domain"/>
    <property type="match status" value="1"/>
</dbReference>
<dbReference type="InterPro" id="IPR018168">
    <property type="entry name" value="Ubi_Hdrlase_CS"/>
</dbReference>
<keyword evidence="4" id="KW-0285">Flavoprotein</keyword>